<evidence type="ECO:0000256" key="6">
    <source>
        <dbReference type="SAM" id="Phobius"/>
    </source>
</evidence>
<reference evidence="7 8" key="1">
    <citation type="submission" date="2020-06" db="EMBL/GenBank/DDBJ databases">
        <title>Draft genome of Uliginosibacterium sp. IMCC34675.</title>
        <authorList>
            <person name="Song J."/>
        </authorList>
    </citation>
    <scope>NUCLEOTIDE SEQUENCE [LARGE SCALE GENOMIC DNA]</scope>
    <source>
        <strain evidence="7 8">IMCC34675</strain>
    </source>
</reference>
<comment type="caution">
    <text evidence="7">The sequence shown here is derived from an EMBL/GenBank/DDBJ whole genome shotgun (WGS) entry which is preliminary data.</text>
</comment>
<dbReference type="Proteomes" id="UP000778523">
    <property type="component" value="Unassembled WGS sequence"/>
</dbReference>
<dbReference type="Gene3D" id="1.20.1550.10">
    <property type="entry name" value="DsbB-like"/>
    <property type="match status" value="1"/>
</dbReference>
<keyword evidence="2" id="KW-1003">Cell membrane</keyword>
<dbReference type="EMBL" id="JABCSC020000003">
    <property type="protein sequence ID" value="NSL55694.1"/>
    <property type="molecule type" value="Genomic_DNA"/>
</dbReference>
<evidence type="ECO:0000256" key="3">
    <source>
        <dbReference type="ARBA" id="ARBA00022692"/>
    </source>
</evidence>
<dbReference type="PANTHER" id="PTHR36570">
    <property type="entry name" value="DISULFIDE BOND FORMATION PROTEIN B"/>
    <property type="match status" value="1"/>
</dbReference>
<organism evidence="7 8">
    <name type="scientific">Uliginosibacterium aquaticum</name>
    <dbReference type="NCBI Taxonomy" id="2731212"/>
    <lineage>
        <taxon>Bacteria</taxon>
        <taxon>Pseudomonadati</taxon>
        <taxon>Pseudomonadota</taxon>
        <taxon>Betaproteobacteria</taxon>
        <taxon>Rhodocyclales</taxon>
        <taxon>Zoogloeaceae</taxon>
        <taxon>Uliginosibacterium</taxon>
    </lineage>
</organism>
<comment type="subcellular location">
    <subcellularLocation>
        <location evidence="1">Cell membrane</location>
        <topology evidence="1">Multi-pass membrane protein</topology>
    </subcellularLocation>
</comment>
<keyword evidence="4 6" id="KW-1133">Transmembrane helix</keyword>
<dbReference type="PANTHER" id="PTHR36570:SF3">
    <property type="entry name" value="DISULFIDE BOND FORMATION PROTEIN B"/>
    <property type="match status" value="1"/>
</dbReference>
<evidence type="ECO:0000256" key="1">
    <source>
        <dbReference type="ARBA" id="ARBA00004651"/>
    </source>
</evidence>
<dbReference type="InterPro" id="IPR003752">
    <property type="entry name" value="DiS_bond_form_DsbB/BdbC"/>
</dbReference>
<keyword evidence="8" id="KW-1185">Reference proteome</keyword>
<accession>A0ABX2IG57</accession>
<keyword evidence="3 6" id="KW-0812">Transmembrane</keyword>
<feature type="transmembrane region" description="Helical" evidence="6">
    <location>
        <begin position="144"/>
        <end position="162"/>
    </location>
</feature>
<dbReference type="InterPro" id="IPR050183">
    <property type="entry name" value="DsbB"/>
</dbReference>
<evidence type="ECO:0000256" key="5">
    <source>
        <dbReference type="ARBA" id="ARBA00023136"/>
    </source>
</evidence>
<sequence length="170" mass="18258">MLSELIHARPRLVLLALGIFCLASVGAAVLLGHLFALEVCAMCWFQRLAFLTAGTGFLLAAAAPRAAILTQRLGELGLLIGLASAARQSWLLLHPAEASGHCGAGLLYYLQIGNYEAFLQAGLLGGVECAENQPLLLGLYLPQWSLLAFCSIGALYLIWWLSQRRALPAR</sequence>
<proteinExistence type="predicted"/>
<dbReference type="Pfam" id="PF02600">
    <property type="entry name" value="DsbB"/>
    <property type="match status" value="1"/>
</dbReference>
<evidence type="ECO:0000313" key="7">
    <source>
        <dbReference type="EMBL" id="NSL55694.1"/>
    </source>
</evidence>
<evidence type="ECO:0000313" key="8">
    <source>
        <dbReference type="Proteomes" id="UP000778523"/>
    </source>
</evidence>
<feature type="transmembrane region" description="Helical" evidence="6">
    <location>
        <begin position="12"/>
        <end position="36"/>
    </location>
</feature>
<evidence type="ECO:0000256" key="2">
    <source>
        <dbReference type="ARBA" id="ARBA00022475"/>
    </source>
</evidence>
<name>A0ABX2IG57_9RHOO</name>
<feature type="transmembrane region" description="Helical" evidence="6">
    <location>
        <begin position="48"/>
        <end position="68"/>
    </location>
</feature>
<dbReference type="SUPFAM" id="SSF158442">
    <property type="entry name" value="DsbB-like"/>
    <property type="match status" value="1"/>
</dbReference>
<evidence type="ECO:0000256" key="4">
    <source>
        <dbReference type="ARBA" id="ARBA00022989"/>
    </source>
</evidence>
<gene>
    <name evidence="7" type="ORF">HJ583_011710</name>
</gene>
<keyword evidence="5 6" id="KW-0472">Membrane</keyword>
<dbReference type="RefSeq" id="WP_170022105.1">
    <property type="nucleotide sequence ID" value="NZ_JABCSC020000003.1"/>
</dbReference>
<protein>
    <submittedName>
        <fullName evidence="7">Disulfide bond formation protein B</fullName>
    </submittedName>
</protein>
<dbReference type="InterPro" id="IPR023380">
    <property type="entry name" value="DsbB-like_sf"/>
</dbReference>